<proteinExistence type="predicted"/>
<dbReference type="InterPro" id="IPR035986">
    <property type="entry name" value="PKD_dom_sf"/>
</dbReference>
<dbReference type="AlphaFoldDB" id="A0A1B1TCZ8"/>
<dbReference type="PROSITE" id="PS50093">
    <property type="entry name" value="PKD"/>
    <property type="match status" value="1"/>
</dbReference>
<dbReference type="CDD" id="cd00146">
    <property type="entry name" value="PKD"/>
    <property type="match status" value="1"/>
</dbReference>
<dbReference type="EMBL" id="KP211876">
    <property type="protein sequence ID" value="ANV80157.1"/>
    <property type="molecule type" value="Genomic_DNA"/>
</dbReference>
<organism evidence="2">
    <name type="scientific">uncultured Poseidoniia archaeon</name>
    <dbReference type="NCBI Taxonomy" id="1697135"/>
    <lineage>
        <taxon>Archaea</taxon>
        <taxon>Methanobacteriati</taxon>
        <taxon>Thermoplasmatota</taxon>
        <taxon>Candidatus Poseidoniia</taxon>
        <taxon>environmental samples</taxon>
    </lineage>
</organism>
<dbReference type="InterPro" id="IPR013783">
    <property type="entry name" value="Ig-like_fold"/>
</dbReference>
<name>A0A1B1TCZ8_9ARCH</name>
<dbReference type="SUPFAM" id="SSF49299">
    <property type="entry name" value="PKD domain"/>
    <property type="match status" value="1"/>
</dbReference>
<dbReference type="Gene3D" id="2.60.40.10">
    <property type="entry name" value="Immunoglobulins"/>
    <property type="match status" value="1"/>
</dbReference>
<evidence type="ECO:0000313" key="2">
    <source>
        <dbReference type="EMBL" id="ANV80157.1"/>
    </source>
</evidence>
<sequence>MFSRFASVSVITVFLVSLSFGSLVLGNNLTLLSNDDGINFEISVNNNIGFNEYSLIEIDEGDNDEETEITQILYEFNFSSTGAEIVNWDFGDGNTAIGNQVSHQYEKPGTYFILATSITSSSIDTDTLIVKVNLVADAEADNMECECAPTAKDTIIDLVTVSDTVIIEGYLTVEHDGSSESCSLRNPLQECHLRVILQYTQSGSTVKEQILFDDTFRSNTKVIDFSIDESTYEEGEEVQIRLETDQLRDWHKPMANWEIRIK</sequence>
<dbReference type="Pfam" id="PF18911">
    <property type="entry name" value="PKD_4"/>
    <property type="match status" value="1"/>
</dbReference>
<accession>A0A1B1TCZ8</accession>
<evidence type="ECO:0000259" key="1">
    <source>
        <dbReference type="PROSITE" id="PS50093"/>
    </source>
</evidence>
<dbReference type="InterPro" id="IPR000601">
    <property type="entry name" value="PKD_dom"/>
</dbReference>
<reference evidence="2" key="2">
    <citation type="journal article" date="2015" name="ISME J.">
        <title>A new class of marine Euryarchaeota group II from the Mediterranean deep chlorophyll maximum.</title>
        <authorList>
            <person name="Martin-Cuadrado A.B."/>
            <person name="Garcia-Heredia I."/>
            <person name="Molto A.G."/>
            <person name="Lopez-Ubeda R."/>
            <person name="Kimes N."/>
            <person name="Lopez-Garcia P."/>
            <person name="Moreira D."/>
            <person name="Rodriguez-Valera F."/>
        </authorList>
    </citation>
    <scope>NUCLEOTIDE SEQUENCE</scope>
</reference>
<protein>
    <recommendedName>
        <fullName evidence="1">PKD domain-containing protein</fullName>
    </recommendedName>
</protein>
<reference evidence="2" key="1">
    <citation type="submission" date="2014-11" db="EMBL/GenBank/DDBJ databases">
        <authorList>
            <person name="Zhu J."/>
            <person name="Qi W."/>
            <person name="Song R."/>
        </authorList>
    </citation>
    <scope>NUCLEOTIDE SEQUENCE</scope>
</reference>
<feature type="domain" description="PKD" evidence="1">
    <location>
        <begin position="88"/>
        <end position="113"/>
    </location>
</feature>